<feature type="region of interest" description="Disordered" evidence="1">
    <location>
        <begin position="482"/>
        <end position="546"/>
    </location>
</feature>
<evidence type="ECO:0000313" key="3">
    <source>
        <dbReference type="Proteomes" id="UP001140091"/>
    </source>
</evidence>
<comment type="caution">
    <text evidence="2">The sequence shown here is derived from an EMBL/GenBank/DDBJ whole genome shotgun (WGS) entry which is preliminary data.</text>
</comment>
<evidence type="ECO:0000313" key="2">
    <source>
        <dbReference type="EMBL" id="KAJ2921883.1"/>
    </source>
</evidence>
<sequence length="792" mass="88175">MVSDPSDYGSDSDSSIGFLDDDGDDEHLLPKVVPLQDSKERRLEEVFTPNQLRYLESLKVDYVELRRDQRPEFALKIAGRFIKHMQRHGLAKTDQAQGQVRAKVRTWFQQHCRPKKDLPRWARAWTGRWVYYHENPDAVRQAWIDIRRAKGEDIPDIPPDEDYISADDEDDNAVDESGFEHENGKGGVQAVGGKKDDGPVRPPVGYFQQALSQTWKQLPRSIRMDYERKALESRLDGPTQEMQQTLAEKKLPRIASHFAETIFKQMGVRVMMLVTYTDPDHSTVCSMIDYNGRASFGRKPFLDSFRKEVADSGIMALWGAYAKETGVTKEETKVDPGLIRRVGKPLLPLELNRYGEPRIPNPSTIPDGEQANQYLPQVIRNIVIYNYARSSGRAPNRTVPPWSDIVANIRCFVSEEYLPDHLATNFKEPSAIKVGPAREILLFWRARQKAKKIPLIIHSYIDDSGQLVPREPREPLLGHEELASDYRDSDEGIPHVPPKKRQRKKKIVLGDNDRLEAGSLAIGKGDTSESNPLAKGSSGVRAPVGSIHSGAALPDIDLALRGLGDPVPDETQPRSQRRPAKQSVRRVVDSDSQLEDQKPIPLDSPFASPPPDTVALSTPTEASRRPSACQTRSTTPATNASLIPRVAPGYLDSLEADLVGLSDEVKRLVLDTVQRNQGGGRETMVTTIVGADRARGSDPSIIIKQSDSPLQVNGPTDPPLIDPSESPIPEEYANGKGQKKGKARAVPITDESGKRPPVRRRRKEEEILAEMAESAGAKSGPRNRSKKATRLS</sequence>
<dbReference type="AlphaFoldDB" id="A0A9W8IXX7"/>
<name>A0A9W8IXX7_9AGAR</name>
<feature type="compositionally biased region" description="Polar residues" evidence="1">
    <location>
        <begin position="628"/>
        <end position="637"/>
    </location>
</feature>
<proteinExistence type="predicted"/>
<feature type="compositionally biased region" description="Basic residues" evidence="1">
    <location>
        <begin position="575"/>
        <end position="584"/>
    </location>
</feature>
<feature type="compositionally biased region" description="Basic residues" evidence="1">
    <location>
        <begin position="497"/>
        <end position="507"/>
    </location>
</feature>
<organism evidence="2 3">
    <name type="scientific">Candolleomyces eurysporus</name>
    <dbReference type="NCBI Taxonomy" id="2828524"/>
    <lineage>
        <taxon>Eukaryota</taxon>
        <taxon>Fungi</taxon>
        <taxon>Dikarya</taxon>
        <taxon>Basidiomycota</taxon>
        <taxon>Agaricomycotina</taxon>
        <taxon>Agaricomycetes</taxon>
        <taxon>Agaricomycetidae</taxon>
        <taxon>Agaricales</taxon>
        <taxon>Agaricineae</taxon>
        <taxon>Psathyrellaceae</taxon>
        <taxon>Candolleomyces</taxon>
    </lineage>
</organism>
<feature type="region of interest" description="Disordered" evidence="1">
    <location>
        <begin position="170"/>
        <end position="193"/>
    </location>
</feature>
<gene>
    <name evidence="2" type="ORF">H1R20_g15213</name>
</gene>
<reference evidence="2" key="1">
    <citation type="submission" date="2022-06" db="EMBL/GenBank/DDBJ databases">
        <title>Genome Sequence of Candolleomyces eurysporus.</title>
        <authorList>
            <person name="Buettner E."/>
        </authorList>
    </citation>
    <scope>NUCLEOTIDE SEQUENCE</scope>
    <source>
        <strain evidence="2">VTCC 930004</strain>
    </source>
</reference>
<feature type="non-terminal residue" evidence="2">
    <location>
        <position position="792"/>
    </location>
</feature>
<dbReference type="OrthoDB" id="3060653at2759"/>
<feature type="region of interest" description="Disordered" evidence="1">
    <location>
        <begin position="1"/>
        <end position="24"/>
    </location>
</feature>
<accession>A0A9W8IXX7</accession>
<dbReference type="Proteomes" id="UP001140091">
    <property type="component" value="Unassembled WGS sequence"/>
</dbReference>
<protein>
    <submittedName>
        <fullName evidence="2">Uncharacterized protein</fullName>
    </submittedName>
</protein>
<feature type="region of interest" description="Disordered" evidence="1">
    <location>
        <begin position="560"/>
        <end position="637"/>
    </location>
</feature>
<dbReference type="EMBL" id="JANBPK010001539">
    <property type="protein sequence ID" value="KAJ2921883.1"/>
    <property type="molecule type" value="Genomic_DNA"/>
</dbReference>
<feature type="region of interest" description="Disordered" evidence="1">
    <location>
        <begin position="704"/>
        <end position="792"/>
    </location>
</feature>
<feature type="compositionally biased region" description="Low complexity" evidence="1">
    <location>
        <begin position="1"/>
        <end position="15"/>
    </location>
</feature>
<feature type="compositionally biased region" description="Polar residues" evidence="1">
    <location>
        <begin position="704"/>
        <end position="714"/>
    </location>
</feature>
<feature type="compositionally biased region" description="Basic and acidic residues" evidence="1">
    <location>
        <begin position="482"/>
        <end position="493"/>
    </location>
</feature>
<feature type="compositionally biased region" description="Basic residues" evidence="1">
    <location>
        <begin position="781"/>
        <end position="792"/>
    </location>
</feature>
<keyword evidence="3" id="KW-1185">Reference proteome</keyword>
<evidence type="ECO:0000256" key="1">
    <source>
        <dbReference type="SAM" id="MobiDB-lite"/>
    </source>
</evidence>